<dbReference type="Pfam" id="PF04023">
    <property type="entry name" value="FeoA"/>
    <property type="match status" value="1"/>
</dbReference>
<organism evidence="3 4">
    <name type="scientific">Heliomicrobium gestii</name>
    <name type="common">Heliobacterium gestii</name>
    <dbReference type="NCBI Taxonomy" id="2699"/>
    <lineage>
        <taxon>Bacteria</taxon>
        <taxon>Bacillati</taxon>
        <taxon>Bacillota</taxon>
        <taxon>Clostridia</taxon>
        <taxon>Eubacteriales</taxon>
        <taxon>Heliobacteriaceae</taxon>
        <taxon>Heliomicrobium</taxon>
    </lineage>
</organism>
<keyword evidence="4" id="KW-1185">Reference proteome</keyword>
<dbReference type="PANTHER" id="PTHR43151:SF1">
    <property type="entry name" value="SSR2333 PROTEIN"/>
    <property type="match status" value="1"/>
</dbReference>
<dbReference type="InterPro" id="IPR038157">
    <property type="entry name" value="FeoA_core_dom"/>
</dbReference>
<dbReference type="SUPFAM" id="SSF50037">
    <property type="entry name" value="C-terminal domain of transcriptional repressors"/>
    <property type="match status" value="1"/>
</dbReference>
<dbReference type="Proteomes" id="UP000471031">
    <property type="component" value="Unassembled WGS sequence"/>
</dbReference>
<dbReference type="RefSeq" id="WP_161262640.1">
    <property type="nucleotide sequence ID" value="NZ_JAFBDC010000011.1"/>
</dbReference>
<name>A0A845LBN1_HELGE</name>
<evidence type="ECO:0000256" key="1">
    <source>
        <dbReference type="ARBA" id="ARBA00023004"/>
    </source>
</evidence>
<dbReference type="InterPro" id="IPR008988">
    <property type="entry name" value="Transcriptional_repressor_C"/>
</dbReference>
<dbReference type="EMBL" id="WXEX01000012">
    <property type="protein sequence ID" value="MZP44072.1"/>
    <property type="molecule type" value="Genomic_DNA"/>
</dbReference>
<gene>
    <name evidence="3" type="ORF">GTO89_13620</name>
</gene>
<dbReference type="AlphaFoldDB" id="A0A845LBN1"/>
<proteinExistence type="predicted"/>
<protein>
    <submittedName>
        <fullName evidence="3">Ferrous iron transport protein A</fullName>
    </submittedName>
</protein>
<accession>A0A845LBN1</accession>
<sequence length="81" mass="8783">MRSPLSSVNQGRRVIVCQIEGCPKTKRHLEEMGLIPGTAISVCQTSNGPVVVEVRGSKIMLGKGLADNINVIHCAEREVDR</sequence>
<feature type="domain" description="Ferrous iron transporter FeoA-like" evidence="2">
    <location>
        <begin position="3"/>
        <end position="73"/>
    </location>
</feature>
<keyword evidence="1" id="KW-0408">Iron</keyword>
<dbReference type="Gene3D" id="2.30.30.90">
    <property type="match status" value="1"/>
</dbReference>
<evidence type="ECO:0000259" key="2">
    <source>
        <dbReference type="SMART" id="SM00899"/>
    </source>
</evidence>
<dbReference type="SMART" id="SM00899">
    <property type="entry name" value="FeoA"/>
    <property type="match status" value="1"/>
</dbReference>
<dbReference type="PANTHER" id="PTHR43151">
    <property type="entry name" value="FEOA FAMILY PROTEIN"/>
    <property type="match status" value="1"/>
</dbReference>
<evidence type="ECO:0000313" key="4">
    <source>
        <dbReference type="Proteomes" id="UP000471031"/>
    </source>
</evidence>
<reference evidence="3 4" key="1">
    <citation type="submission" date="2020-01" db="EMBL/GenBank/DDBJ databases">
        <title>Whole genome sequence of Heliobacterium gestii DSM 11169.</title>
        <authorList>
            <person name="Kyndt J.A."/>
            <person name="Meyer T.E."/>
        </authorList>
    </citation>
    <scope>NUCLEOTIDE SEQUENCE [LARGE SCALE GENOMIC DNA]</scope>
    <source>
        <strain evidence="3 4">DSM 11169</strain>
    </source>
</reference>
<dbReference type="InterPro" id="IPR053184">
    <property type="entry name" value="FeoA-like"/>
</dbReference>
<dbReference type="OrthoDB" id="5984at2"/>
<dbReference type="InterPro" id="IPR007167">
    <property type="entry name" value="Fe-transptr_FeoA-like"/>
</dbReference>
<comment type="caution">
    <text evidence="3">The sequence shown here is derived from an EMBL/GenBank/DDBJ whole genome shotgun (WGS) entry which is preliminary data.</text>
</comment>
<evidence type="ECO:0000313" key="3">
    <source>
        <dbReference type="EMBL" id="MZP44072.1"/>
    </source>
</evidence>
<dbReference type="GO" id="GO:0046914">
    <property type="term" value="F:transition metal ion binding"/>
    <property type="evidence" value="ECO:0007669"/>
    <property type="project" value="InterPro"/>
</dbReference>